<keyword evidence="3" id="KW-1185">Reference proteome</keyword>
<dbReference type="AlphaFoldDB" id="A0A0C3PAN3"/>
<evidence type="ECO:0000256" key="1">
    <source>
        <dbReference type="SAM" id="MobiDB-lite"/>
    </source>
</evidence>
<organism evidence="2 3">
    <name type="scientific">Phlebiopsis gigantea (strain 11061_1 CR5-6)</name>
    <name type="common">White-rot fungus</name>
    <name type="synonym">Peniophora gigantea</name>
    <dbReference type="NCBI Taxonomy" id="745531"/>
    <lineage>
        <taxon>Eukaryota</taxon>
        <taxon>Fungi</taxon>
        <taxon>Dikarya</taxon>
        <taxon>Basidiomycota</taxon>
        <taxon>Agaricomycotina</taxon>
        <taxon>Agaricomycetes</taxon>
        <taxon>Polyporales</taxon>
        <taxon>Phanerochaetaceae</taxon>
        <taxon>Phlebiopsis</taxon>
    </lineage>
</organism>
<gene>
    <name evidence="2" type="ORF">PHLGIDRAFT_324777</name>
</gene>
<proteinExistence type="predicted"/>
<accession>A0A0C3PAN3</accession>
<dbReference type="EMBL" id="KN840727">
    <property type="protein sequence ID" value="KIP01878.1"/>
    <property type="molecule type" value="Genomic_DNA"/>
</dbReference>
<sequence length="142" mass="15660">MSPARRDYKPGRKQSAQRTRGQRGRGAVTKPLATPPKAISTSSDSDYTDCSLETIGSSVSSIPAAALAQLKDLAAKVNAAKPRPYVEVAPDYFGTDETDYYWMDQYWSDKPEIHRRAATIGEIRPRRGPLEVDDGAIFDIDL</sequence>
<name>A0A0C3PAN3_PHLG1</name>
<dbReference type="HOGENOM" id="CLU_1816494_0_0_1"/>
<feature type="region of interest" description="Disordered" evidence="1">
    <location>
        <begin position="1"/>
        <end position="48"/>
    </location>
</feature>
<feature type="compositionally biased region" description="Basic and acidic residues" evidence="1">
    <location>
        <begin position="1"/>
        <end position="10"/>
    </location>
</feature>
<evidence type="ECO:0000313" key="2">
    <source>
        <dbReference type="EMBL" id="KIP01878.1"/>
    </source>
</evidence>
<protein>
    <submittedName>
        <fullName evidence="2">Uncharacterized protein</fullName>
    </submittedName>
</protein>
<evidence type="ECO:0000313" key="3">
    <source>
        <dbReference type="Proteomes" id="UP000053257"/>
    </source>
</evidence>
<dbReference type="Proteomes" id="UP000053257">
    <property type="component" value="Unassembled WGS sequence"/>
</dbReference>
<reference evidence="2 3" key="1">
    <citation type="journal article" date="2014" name="PLoS Genet.">
        <title>Analysis of the Phlebiopsis gigantea genome, transcriptome and secretome provides insight into its pioneer colonization strategies of wood.</title>
        <authorList>
            <person name="Hori C."/>
            <person name="Ishida T."/>
            <person name="Igarashi K."/>
            <person name="Samejima M."/>
            <person name="Suzuki H."/>
            <person name="Master E."/>
            <person name="Ferreira P."/>
            <person name="Ruiz-Duenas F.J."/>
            <person name="Held B."/>
            <person name="Canessa P."/>
            <person name="Larrondo L.F."/>
            <person name="Schmoll M."/>
            <person name="Druzhinina I.S."/>
            <person name="Kubicek C.P."/>
            <person name="Gaskell J.A."/>
            <person name="Kersten P."/>
            <person name="St John F."/>
            <person name="Glasner J."/>
            <person name="Sabat G."/>
            <person name="Splinter BonDurant S."/>
            <person name="Syed K."/>
            <person name="Yadav J."/>
            <person name="Mgbeahuruike A.C."/>
            <person name="Kovalchuk A."/>
            <person name="Asiegbu F.O."/>
            <person name="Lackner G."/>
            <person name="Hoffmeister D."/>
            <person name="Rencoret J."/>
            <person name="Gutierrez A."/>
            <person name="Sun H."/>
            <person name="Lindquist E."/>
            <person name="Barry K."/>
            <person name="Riley R."/>
            <person name="Grigoriev I.V."/>
            <person name="Henrissat B."/>
            <person name="Kues U."/>
            <person name="Berka R.M."/>
            <person name="Martinez A.T."/>
            <person name="Covert S.F."/>
            <person name="Blanchette R.A."/>
            <person name="Cullen D."/>
        </authorList>
    </citation>
    <scope>NUCLEOTIDE SEQUENCE [LARGE SCALE GENOMIC DNA]</scope>
    <source>
        <strain evidence="2 3">11061_1 CR5-6</strain>
    </source>
</reference>